<dbReference type="RefSeq" id="WP_107561702.1">
    <property type="nucleotide sequence ID" value="NZ_NVQC01000016.1"/>
</dbReference>
<dbReference type="GO" id="GO:0004553">
    <property type="term" value="F:hydrolase activity, hydrolyzing O-glycosyl compounds"/>
    <property type="evidence" value="ECO:0007669"/>
    <property type="project" value="TreeGrafter"/>
</dbReference>
<dbReference type="PANTHER" id="PTHR31616">
    <property type="entry name" value="TREHALASE"/>
    <property type="match status" value="1"/>
</dbReference>
<reference evidence="3" key="2">
    <citation type="journal article" date="2018" name="Environ. Microbiol.">
        <title>Bloom of a denitrifying methanotroph, 'Candidatus Methylomirabilis limnetica', in a deep stratified lake.</title>
        <authorList>
            <person name="Graf J.S."/>
            <person name="Mayr M.J."/>
            <person name="Marchant H.K."/>
            <person name="Tienken D."/>
            <person name="Hach P.F."/>
            <person name="Brand A."/>
            <person name="Schubert C.J."/>
            <person name="Kuypers M.M."/>
            <person name="Milucka J."/>
        </authorList>
    </citation>
    <scope>NUCLEOTIDE SEQUENCE [LARGE SCALE GENOMIC DNA]</scope>
    <source>
        <strain evidence="3">Zug</strain>
    </source>
</reference>
<dbReference type="SUPFAM" id="SSF48208">
    <property type="entry name" value="Six-hairpin glycosidases"/>
    <property type="match status" value="1"/>
</dbReference>
<protein>
    <submittedName>
        <fullName evidence="2">Glycoside hydrolase family 15</fullName>
    </submittedName>
</protein>
<name>A0A2T4TYZ1_9BACT</name>
<dbReference type="GO" id="GO:0005975">
    <property type="term" value="P:carbohydrate metabolic process"/>
    <property type="evidence" value="ECO:0007669"/>
    <property type="project" value="InterPro"/>
</dbReference>
<comment type="caution">
    <text evidence="2">The sequence shown here is derived from an EMBL/GenBank/DDBJ whole genome shotgun (WGS) entry which is preliminary data.</text>
</comment>
<proteinExistence type="predicted"/>
<evidence type="ECO:0000259" key="1">
    <source>
        <dbReference type="Pfam" id="PF00723"/>
    </source>
</evidence>
<dbReference type="InterPro" id="IPR011613">
    <property type="entry name" value="GH15-like"/>
</dbReference>
<evidence type="ECO:0000313" key="2">
    <source>
        <dbReference type="EMBL" id="PTL36327.1"/>
    </source>
</evidence>
<dbReference type="InterPro" id="IPR008928">
    <property type="entry name" value="6-hairpin_glycosidase_sf"/>
</dbReference>
<dbReference type="PANTHER" id="PTHR31616:SF13">
    <property type="entry name" value="GLUCAN 1,4-ALPHA-GLUCOSIDASE"/>
    <property type="match status" value="1"/>
</dbReference>
<reference evidence="2 3" key="1">
    <citation type="submission" date="2017-09" db="EMBL/GenBank/DDBJ databases">
        <title>Bloom of a denitrifying methanotroph, Candidatus Methylomirabilis limnetica, in a deep stratified lake.</title>
        <authorList>
            <person name="Graf J.S."/>
            <person name="Marchant H.K."/>
            <person name="Tienken D."/>
            <person name="Hach P.F."/>
            <person name="Brand A."/>
            <person name="Schubert C.J."/>
            <person name="Kuypers M.M."/>
            <person name="Milucka J."/>
        </authorList>
    </citation>
    <scope>NUCLEOTIDE SEQUENCE [LARGE SCALE GENOMIC DNA]</scope>
    <source>
        <strain evidence="2 3">Zug</strain>
    </source>
</reference>
<dbReference type="Gene3D" id="1.50.10.10">
    <property type="match status" value="1"/>
</dbReference>
<dbReference type="EMBL" id="NVQC01000016">
    <property type="protein sequence ID" value="PTL36327.1"/>
    <property type="molecule type" value="Genomic_DNA"/>
</dbReference>
<sequence>MARDIPIGNGQILVAYDTDGLVRDIYYPHVGQENHVGGAVFRVGLWEDSAFEWLPNGWERSVQYLDDTLVTRVLWTHPGKALKMCFNDLVDFHDSLYLRRITVTNLSNRARRLRLFFGFDFSISGNDIGDTAALRLEAGGLLHYKNDRYFLINALLCGRHGFDQFATGNKRRQAFEGTWKDAEDGNLGGNAIAQGSVDSVAALHINVEPEGAEIAWLWISIGKDWNAVQGLNRTVIRRGPARFFQRTHDYWRLWSRKEPFSVEGLPDAVMRLYRRSLLIMRTQIDRNGAIVAANDSDNIQFNRDTYSYVWPRDGALVAHALDLAEYPETSRMFFRFCAGVVEREGYFLHKYTPAGMPASSWHPWVKDARGQLPIQEDETALVIWALWEHYRRFRDIEFISPLYRPLIKNGANFLMNYRDLKTGLPLASYDLWEERQEVLTFTVAAVYGGLMAAAHFVEAFGEHELAGDYRAGAATLREAAIRHLFLPETQCFARGAMFPPDGGAPVLDRTVDASACGVFAFGMLPADDSRVQSTLKHLHAKLWCRTEVGGLARYENDPYFRENTQVPGNPWFVTTLWYAQYLIASARRRADLIPALAILEWTAAHALPSGVLAEQLDPQSGRPLSVSPLTWSHAAFVTAVREYQQQADRLPL</sequence>
<feature type="domain" description="GH15-like" evidence="1">
    <location>
        <begin position="598"/>
        <end position="640"/>
    </location>
</feature>
<dbReference type="InterPro" id="IPR012341">
    <property type="entry name" value="6hp_glycosidase-like_sf"/>
</dbReference>
<keyword evidence="2" id="KW-0378">Hydrolase</keyword>
<dbReference type="Proteomes" id="UP000241436">
    <property type="component" value="Unassembled WGS sequence"/>
</dbReference>
<gene>
    <name evidence="2" type="ORF">CLG94_04625</name>
</gene>
<feature type="domain" description="GH15-like" evidence="1">
    <location>
        <begin position="273"/>
        <end position="589"/>
    </location>
</feature>
<accession>A0A2T4TYZ1</accession>
<organism evidence="2 3">
    <name type="scientific">Candidatus Methylomirabilis limnetica</name>
    <dbReference type="NCBI Taxonomy" id="2033718"/>
    <lineage>
        <taxon>Bacteria</taxon>
        <taxon>Candidatus Methylomirabilota</taxon>
        <taxon>Candidatus Methylomirabilia</taxon>
        <taxon>Candidatus Methylomirabilales</taxon>
        <taxon>Candidatus Methylomirabilaceae</taxon>
        <taxon>Candidatus Methylomirabilis</taxon>
    </lineage>
</organism>
<dbReference type="Pfam" id="PF00723">
    <property type="entry name" value="Glyco_hydro_15"/>
    <property type="match status" value="2"/>
</dbReference>
<evidence type="ECO:0000313" key="3">
    <source>
        <dbReference type="Proteomes" id="UP000241436"/>
    </source>
</evidence>
<dbReference type="AlphaFoldDB" id="A0A2T4TYZ1"/>
<keyword evidence="3" id="KW-1185">Reference proteome</keyword>
<dbReference type="OrthoDB" id="3902805at2"/>